<keyword evidence="4 6" id="KW-1133">Transmembrane helix</keyword>
<dbReference type="GO" id="GO:0005737">
    <property type="term" value="C:cytoplasm"/>
    <property type="evidence" value="ECO:0007669"/>
    <property type="project" value="TreeGrafter"/>
</dbReference>
<keyword evidence="9" id="KW-1185">Reference proteome</keyword>
<evidence type="ECO:0000256" key="4">
    <source>
        <dbReference type="ARBA" id="ARBA00022989"/>
    </source>
</evidence>
<evidence type="ECO:0000256" key="1">
    <source>
        <dbReference type="ARBA" id="ARBA00004141"/>
    </source>
</evidence>
<dbReference type="PANTHER" id="PTHR11266:SF80">
    <property type="entry name" value="PEROXISOMAL MEMBRANE PROTEIN 2"/>
    <property type="match status" value="1"/>
</dbReference>
<evidence type="ECO:0000256" key="3">
    <source>
        <dbReference type="ARBA" id="ARBA00022692"/>
    </source>
</evidence>
<organism evidence="7">
    <name type="scientific">Cardiosporidium cionae</name>
    <dbReference type="NCBI Taxonomy" id="476202"/>
    <lineage>
        <taxon>Eukaryota</taxon>
        <taxon>Sar</taxon>
        <taxon>Alveolata</taxon>
        <taxon>Apicomplexa</taxon>
        <taxon>Aconoidasida</taxon>
        <taxon>Nephromycida</taxon>
        <taxon>Cardiosporidium</taxon>
    </lineage>
</organism>
<evidence type="ECO:0000256" key="5">
    <source>
        <dbReference type="ARBA" id="ARBA00023136"/>
    </source>
</evidence>
<dbReference type="GO" id="GO:0016020">
    <property type="term" value="C:membrane"/>
    <property type="evidence" value="ECO:0007669"/>
    <property type="project" value="UniProtKB-SubCell"/>
</dbReference>
<evidence type="ECO:0000256" key="2">
    <source>
        <dbReference type="ARBA" id="ARBA00006824"/>
    </source>
</evidence>
<evidence type="ECO:0000256" key="6">
    <source>
        <dbReference type="SAM" id="Phobius"/>
    </source>
</evidence>
<reference evidence="8 9" key="2">
    <citation type="journal article" date="2020" name="bioRxiv">
        <title>Metabolic contributions of an alphaproteobacterial endosymbiont in the apicomplexan Cardiosporidium cionae.</title>
        <authorList>
            <person name="Hunter E.S."/>
            <person name="Paight C.J."/>
            <person name="Lane C.E."/>
        </authorList>
    </citation>
    <scope>NUCLEOTIDE SEQUENCE [LARGE SCALE GENOMIC DNA]</scope>
    <source>
        <strain evidence="8">ESH_2018</strain>
    </source>
</reference>
<reference evidence="7" key="1">
    <citation type="journal article" date="2018" name="Genome Biol. Evol.">
        <title>Nephromyces encodes a urate metabolism pathway and predicted peroxisomes, demonstrating these are not ancient losses of apicomplexans.</title>
        <authorList>
            <person name="Paight C."/>
            <person name="Slamovits C.H."/>
            <person name="Saffo M.B."/>
            <person name="Lane C.E."/>
        </authorList>
    </citation>
    <scope>NUCLEOTIDE SEQUENCE</scope>
    <source>
        <strain evidence="7">Cardio97</strain>
    </source>
</reference>
<protein>
    <submittedName>
        <fullName evidence="7">Protein Mpv17</fullName>
    </submittedName>
</protein>
<dbReference type="EMBL" id="MK212288">
    <property type="protein sequence ID" value="AZL94254.1"/>
    <property type="molecule type" value="mRNA"/>
</dbReference>
<dbReference type="Proteomes" id="UP000823046">
    <property type="component" value="Unassembled WGS sequence"/>
</dbReference>
<keyword evidence="3 6" id="KW-0812">Transmembrane</keyword>
<proteinExistence type="evidence at transcript level"/>
<keyword evidence="5 6" id="KW-0472">Membrane</keyword>
<evidence type="ECO:0000313" key="9">
    <source>
        <dbReference type="Proteomes" id="UP000823046"/>
    </source>
</evidence>
<name>A0A3Q8UBH2_9APIC</name>
<dbReference type="OrthoDB" id="10267969at2759"/>
<comment type="subcellular location">
    <subcellularLocation>
        <location evidence="1">Membrane</location>
        <topology evidence="1">Multi-pass membrane protein</topology>
    </subcellularLocation>
</comment>
<accession>A0A3Q8UBH2</accession>
<sequence>MEVFSRQVMRRAFLSPTLNGIPRSIASLSPFRFLKCDGNWLVAIEANFAEQIASFTATKIPHSITLPVKRGLLRGRLLQYQNEGAFLFGAPKPLSFCNRCSTTARPSTHTLSSCYESKQISNIGALQLRAMPTATLKGDSCNKPFRTTPSISIPINEKLATETCNASRISRKHHMFFIDKRASIPNPVINSGGRYLSTALISKPKRNPTCFLNSSEPEYSTLRNLENLSVKPVKSFTTTSTADIRTRGIPAAHLSRTATHPTAPSHTQLGGVPIISGKASLTQFSGKIEGNYWTTAQSGSSLRNVISRWYFKLSQFFESNLLFANCFTAGSLFMTADYLCQLMENKSKVDANTGCDYMRILRLGAFAIFINGPLYTVWYGKIIKAYVARKPATFYYTAVLPTLVDTFAFGPALIVTFHMMISQLAGESWAMTKAKVIAEAPIACVACFLIWPPIQLCNFRYVPAKFQAAVVCVADFFWALFLSWSASNKRERPRITDGINLDA</sequence>
<dbReference type="PANTHER" id="PTHR11266">
    <property type="entry name" value="PEROXISOMAL MEMBRANE PROTEIN 2, PXMP2 MPV17"/>
    <property type="match status" value="1"/>
</dbReference>
<feature type="transmembrane region" description="Helical" evidence="6">
    <location>
        <begin position="466"/>
        <end position="484"/>
    </location>
</feature>
<gene>
    <name evidence="8" type="ORF">IE077_002468</name>
</gene>
<feature type="transmembrane region" description="Helical" evidence="6">
    <location>
        <begin position="436"/>
        <end position="454"/>
    </location>
</feature>
<feature type="transmembrane region" description="Helical" evidence="6">
    <location>
        <begin position="392"/>
        <end position="415"/>
    </location>
</feature>
<feature type="transmembrane region" description="Helical" evidence="6">
    <location>
        <begin position="321"/>
        <end position="340"/>
    </location>
</feature>
<dbReference type="Pfam" id="PF04117">
    <property type="entry name" value="Mpv17_PMP22"/>
    <property type="match status" value="1"/>
</dbReference>
<comment type="similarity">
    <text evidence="2">Belongs to the peroxisomal membrane protein PXMP2/4 family.</text>
</comment>
<evidence type="ECO:0000313" key="8">
    <source>
        <dbReference type="EMBL" id="KAF8821095.1"/>
    </source>
</evidence>
<feature type="transmembrane region" description="Helical" evidence="6">
    <location>
        <begin position="360"/>
        <end position="380"/>
    </location>
</feature>
<evidence type="ECO:0000313" key="7">
    <source>
        <dbReference type="EMBL" id="AZL94254.1"/>
    </source>
</evidence>
<dbReference type="AlphaFoldDB" id="A0A3Q8UBH2"/>
<dbReference type="InterPro" id="IPR007248">
    <property type="entry name" value="Mpv17_PMP22"/>
</dbReference>
<dbReference type="EMBL" id="JADAQX010000237">
    <property type="protein sequence ID" value="KAF8821095.1"/>
    <property type="molecule type" value="Genomic_DNA"/>
</dbReference>